<gene>
    <name evidence="6" type="ORF">C9994_11260</name>
</gene>
<dbReference type="InterPro" id="IPR047057">
    <property type="entry name" value="MerR_fam"/>
</dbReference>
<protein>
    <submittedName>
        <fullName evidence="6">MerR family transcriptional regulator</fullName>
    </submittedName>
</protein>
<reference evidence="6 7" key="1">
    <citation type="submission" date="2018-03" db="EMBL/GenBank/DDBJ databases">
        <title>Cross-interface Injection: A General Nanoliter Liquid Handling Method Applied to Single Cells Genome Amplification Automated Nanoliter Liquid Handling Applied to Single Cell Multiple Displacement Amplification.</title>
        <authorList>
            <person name="Yun J."/>
            <person name="Xu P."/>
            <person name="Xu J."/>
            <person name="Dai X."/>
            <person name="Wang Y."/>
            <person name="Zheng X."/>
            <person name="Cao C."/>
            <person name="Yi Q."/>
            <person name="Zhu Y."/>
            <person name="Wang L."/>
            <person name="Dong Z."/>
            <person name="Huang Y."/>
            <person name="Huang L."/>
            <person name="Du W."/>
        </authorList>
    </citation>
    <scope>NUCLEOTIDE SEQUENCE [LARGE SCALE GENOMIC DNA]</scope>
    <source>
        <strain evidence="6 7">Z-D1-2</strain>
    </source>
</reference>
<dbReference type="GO" id="GO:0003677">
    <property type="term" value="F:DNA binding"/>
    <property type="evidence" value="ECO:0007669"/>
    <property type="project" value="UniProtKB-KW"/>
</dbReference>
<dbReference type="Pfam" id="PF13411">
    <property type="entry name" value="MerR_1"/>
    <property type="match status" value="1"/>
</dbReference>
<dbReference type="InterPro" id="IPR009061">
    <property type="entry name" value="DNA-bd_dom_put_sf"/>
</dbReference>
<evidence type="ECO:0000256" key="2">
    <source>
        <dbReference type="ARBA" id="ARBA00023015"/>
    </source>
</evidence>
<feature type="domain" description="HTH merR-type" evidence="5">
    <location>
        <begin position="1"/>
        <end position="73"/>
    </location>
</feature>
<evidence type="ECO:0000256" key="4">
    <source>
        <dbReference type="ARBA" id="ARBA00023163"/>
    </source>
</evidence>
<dbReference type="AlphaFoldDB" id="A0A2T4DP11"/>
<evidence type="ECO:0000256" key="3">
    <source>
        <dbReference type="ARBA" id="ARBA00023125"/>
    </source>
</evidence>
<evidence type="ECO:0000259" key="5">
    <source>
        <dbReference type="PROSITE" id="PS50937"/>
    </source>
</evidence>
<dbReference type="PANTHER" id="PTHR30204:SF69">
    <property type="entry name" value="MERR-FAMILY TRANSCRIPTIONAL REGULATOR"/>
    <property type="match status" value="1"/>
</dbReference>
<feature type="non-terminal residue" evidence="6">
    <location>
        <position position="103"/>
    </location>
</feature>
<name>A0A2T4DP11_9BACT</name>
<dbReference type="Proteomes" id="UP000240608">
    <property type="component" value="Unassembled WGS sequence"/>
</dbReference>
<proteinExistence type="predicted"/>
<keyword evidence="1" id="KW-0678">Repressor</keyword>
<dbReference type="SMART" id="SM00422">
    <property type="entry name" value="HTH_MERR"/>
    <property type="match status" value="1"/>
</dbReference>
<keyword evidence="2" id="KW-0805">Transcription regulation</keyword>
<accession>A0A2T4DP11</accession>
<dbReference type="EMBL" id="PYVU01000107">
    <property type="protein sequence ID" value="PTB95542.1"/>
    <property type="molecule type" value="Genomic_DNA"/>
</dbReference>
<dbReference type="InterPro" id="IPR000551">
    <property type="entry name" value="MerR-type_HTH_dom"/>
</dbReference>
<dbReference type="PANTHER" id="PTHR30204">
    <property type="entry name" value="REDOX-CYCLING DRUG-SENSING TRANSCRIPTIONAL ACTIVATOR SOXR"/>
    <property type="match status" value="1"/>
</dbReference>
<dbReference type="Gene3D" id="1.10.1660.10">
    <property type="match status" value="1"/>
</dbReference>
<evidence type="ECO:0000313" key="7">
    <source>
        <dbReference type="Proteomes" id="UP000240608"/>
    </source>
</evidence>
<sequence length="103" mass="11924">MMLIKELSKRTGLPIATLRHYENYGLFKGTSNDQVETNNYKNYDESLVEKIVLIKGAKEVGFSLSEIKELLDSWFSKQMTVDRKKAVVNKKIEEIDVKINQLK</sequence>
<dbReference type="PROSITE" id="PS50937">
    <property type="entry name" value="HTH_MERR_2"/>
    <property type="match status" value="1"/>
</dbReference>
<keyword evidence="4" id="KW-0804">Transcription</keyword>
<organism evidence="6 7">
    <name type="scientific">Marivirga lumbricoides</name>
    <dbReference type="NCBI Taxonomy" id="1046115"/>
    <lineage>
        <taxon>Bacteria</taxon>
        <taxon>Pseudomonadati</taxon>
        <taxon>Bacteroidota</taxon>
        <taxon>Cytophagia</taxon>
        <taxon>Cytophagales</taxon>
        <taxon>Marivirgaceae</taxon>
        <taxon>Marivirga</taxon>
    </lineage>
</organism>
<comment type="caution">
    <text evidence="6">The sequence shown here is derived from an EMBL/GenBank/DDBJ whole genome shotgun (WGS) entry which is preliminary data.</text>
</comment>
<evidence type="ECO:0000256" key="1">
    <source>
        <dbReference type="ARBA" id="ARBA00022491"/>
    </source>
</evidence>
<dbReference type="SUPFAM" id="SSF46955">
    <property type="entry name" value="Putative DNA-binding domain"/>
    <property type="match status" value="1"/>
</dbReference>
<dbReference type="GO" id="GO:0003700">
    <property type="term" value="F:DNA-binding transcription factor activity"/>
    <property type="evidence" value="ECO:0007669"/>
    <property type="project" value="InterPro"/>
</dbReference>
<keyword evidence="3" id="KW-0238">DNA-binding</keyword>
<evidence type="ECO:0000313" key="6">
    <source>
        <dbReference type="EMBL" id="PTB95542.1"/>
    </source>
</evidence>